<evidence type="ECO:0000313" key="4">
    <source>
        <dbReference type="Proteomes" id="UP000265515"/>
    </source>
</evidence>
<organism evidence="3 4">
    <name type="scientific">Chara braunii</name>
    <name type="common">Braun's stonewort</name>
    <dbReference type="NCBI Taxonomy" id="69332"/>
    <lineage>
        <taxon>Eukaryota</taxon>
        <taxon>Viridiplantae</taxon>
        <taxon>Streptophyta</taxon>
        <taxon>Charophyceae</taxon>
        <taxon>Charales</taxon>
        <taxon>Characeae</taxon>
        <taxon>Chara</taxon>
    </lineage>
</organism>
<evidence type="ECO:0000313" key="3">
    <source>
        <dbReference type="EMBL" id="GBG86921.1"/>
    </source>
</evidence>
<protein>
    <submittedName>
        <fullName evidence="3">Uncharacterized protein</fullName>
    </submittedName>
</protein>
<evidence type="ECO:0000256" key="1">
    <source>
        <dbReference type="SAM" id="Coils"/>
    </source>
</evidence>
<dbReference type="Proteomes" id="UP000265515">
    <property type="component" value="Unassembled WGS sequence"/>
</dbReference>
<feature type="coiled-coil region" evidence="1">
    <location>
        <begin position="182"/>
        <end position="209"/>
    </location>
</feature>
<accession>A0A388LXD8</accession>
<keyword evidence="4" id="KW-1185">Reference proteome</keyword>
<evidence type="ECO:0000256" key="2">
    <source>
        <dbReference type="SAM" id="MobiDB-lite"/>
    </source>
</evidence>
<keyword evidence="1" id="KW-0175">Coiled coil</keyword>
<dbReference type="AlphaFoldDB" id="A0A388LXD8"/>
<gene>
    <name evidence="3" type="ORF">CBR_g44376</name>
</gene>
<feature type="region of interest" description="Disordered" evidence="2">
    <location>
        <begin position="128"/>
        <end position="162"/>
    </location>
</feature>
<reference evidence="3 4" key="1">
    <citation type="journal article" date="2018" name="Cell">
        <title>The Chara Genome: Secondary Complexity and Implications for Plant Terrestrialization.</title>
        <authorList>
            <person name="Nishiyama T."/>
            <person name="Sakayama H."/>
            <person name="Vries J.D."/>
            <person name="Buschmann H."/>
            <person name="Saint-Marcoux D."/>
            <person name="Ullrich K.K."/>
            <person name="Haas F.B."/>
            <person name="Vanderstraeten L."/>
            <person name="Becker D."/>
            <person name="Lang D."/>
            <person name="Vosolsobe S."/>
            <person name="Rombauts S."/>
            <person name="Wilhelmsson P.K.I."/>
            <person name="Janitza P."/>
            <person name="Kern R."/>
            <person name="Heyl A."/>
            <person name="Rumpler F."/>
            <person name="Villalobos L.I.A.C."/>
            <person name="Clay J.M."/>
            <person name="Skokan R."/>
            <person name="Toyoda A."/>
            <person name="Suzuki Y."/>
            <person name="Kagoshima H."/>
            <person name="Schijlen E."/>
            <person name="Tajeshwar N."/>
            <person name="Catarino B."/>
            <person name="Hetherington A.J."/>
            <person name="Saltykova A."/>
            <person name="Bonnot C."/>
            <person name="Breuninger H."/>
            <person name="Symeonidi A."/>
            <person name="Radhakrishnan G.V."/>
            <person name="Van Nieuwerburgh F."/>
            <person name="Deforce D."/>
            <person name="Chang C."/>
            <person name="Karol K.G."/>
            <person name="Hedrich R."/>
            <person name="Ulvskov P."/>
            <person name="Glockner G."/>
            <person name="Delwiche C.F."/>
            <person name="Petrasek J."/>
            <person name="Van de Peer Y."/>
            <person name="Friml J."/>
            <person name="Beilby M."/>
            <person name="Dolan L."/>
            <person name="Kohara Y."/>
            <person name="Sugano S."/>
            <person name="Fujiyama A."/>
            <person name="Delaux P.-M."/>
            <person name="Quint M."/>
            <person name="TheiBen G."/>
            <person name="Hagemann M."/>
            <person name="Harholt J."/>
            <person name="Dunand C."/>
            <person name="Zachgo S."/>
            <person name="Langdale J."/>
            <person name="Maumus F."/>
            <person name="Straeten D.V.D."/>
            <person name="Gould S.B."/>
            <person name="Rensing S.A."/>
        </authorList>
    </citation>
    <scope>NUCLEOTIDE SEQUENCE [LARGE SCALE GENOMIC DNA]</scope>
    <source>
        <strain evidence="3 4">S276</strain>
    </source>
</reference>
<dbReference type="Gramene" id="GBG86921">
    <property type="protein sequence ID" value="GBG86921"/>
    <property type="gene ID" value="CBR_g44376"/>
</dbReference>
<proteinExistence type="predicted"/>
<comment type="caution">
    <text evidence="3">The sequence shown here is derived from an EMBL/GenBank/DDBJ whole genome shotgun (WGS) entry which is preliminary data.</text>
</comment>
<dbReference type="EMBL" id="BFEA01000586">
    <property type="protein sequence ID" value="GBG86921.1"/>
    <property type="molecule type" value="Genomic_DNA"/>
</dbReference>
<name>A0A388LXD8_CHABU</name>
<sequence>MWRTFRERLSWDFACDEIVCSVEDLKEMKREERETFVTFARRFEKASELLMERGFISELDRCAIFIGTLPIEKRKFVMRNMSTKRLSFAQIKALALQTEGPDVISYILDLLEKLGKGVSRNHLEKQFGDEGGREFRSPNKSKEGRDSVEWKEENRGDWKKNGGKWGDARDRCWRCGGEEEDRRRLNEKEREALEEIKALRVELERMERMNNVSPRRSAESLKILLQQESKDRRQKGPEKTVELNEWRKIKCADDEKDISCRPSTKMNTDITTETTQEVIQEIQGEIWVSSIRFEENRYANENEEEDILYRTSTEINIGIKTRTTEEAGQGEFWVSSVRFEEDLDANDNLTIGVSSVQFECSKEDPYTTSMCAKEVGGQSSKDRTDDTSLDIDVAPKSEEPMAISKTLVDRTMTMRMTTIDEEREALKDTKDTQDKLIEDQDEKCFLNGIVGAEISQIFEVMYESGDNYEFAQMFETVEPDVDYELA</sequence>